<proteinExistence type="predicted"/>
<name>A0A9W7CN28_9STRA</name>
<gene>
    <name evidence="1" type="ORF">TrLO_g13220</name>
</gene>
<dbReference type="AlphaFoldDB" id="A0A9W7CN28"/>
<reference evidence="2" key="1">
    <citation type="journal article" date="2023" name="Commun. Biol.">
        <title>Genome analysis of Parmales, the sister group of diatoms, reveals the evolutionary specialization of diatoms from phago-mixotrophs to photoautotrophs.</title>
        <authorList>
            <person name="Ban H."/>
            <person name="Sato S."/>
            <person name="Yoshikawa S."/>
            <person name="Yamada K."/>
            <person name="Nakamura Y."/>
            <person name="Ichinomiya M."/>
            <person name="Sato N."/>
            <person name="Blanc-Mathieu R."/>
            <person name="Endo H."/>
            <person name="Kuwata A."/>
            <person name="Ogata H."/>
        </authorList>
    </citation>
    <scope>NUCLEOTIDE SEQUENCE [LARGE SCALE GENOMIC DNA]</scope>
    <source>
        <strain evidence="2">NIES 3700</strain>
    </source>
</reference>
<keyword evidence="2" id="KW-1185">Reference proteome</keyword>
<dbReference type="Gene3D" id="3.80.10.10">
    <property type="entry name" value="Ribonuclease Inhibitor"/>
    <property type="match status" value="1"/>
</dbReference>
<accession>A0A9W7CN28</accession>
<sequence length="138" mass="14959">MSNSVATYSCTHLKFRTHLAELVPGDTLMRLKLATKAWKATADALINEGVKSGEIMIHDGKDISEARGERRKLAMRVVLLLNVTKVGKFGCFYAANLVVVDIPEGIKSIGHAAFCSCHSLTTVSFPTTLISIGSYAFN</sequence>
<dbReference type="InterPro" id="IPR026906">
    <property type="entry name" value="LRR_5"/>
</dbReference>
<dbReference type="InterPro" id="IPR032675">
    <property type="entry name" value="LRR_dom_sf"/>
</dbReference>
<dbReference type="OrthoDB" id="10264456at2759"/>
<comment type="caution">
    <text evidence="1">The sequence shown here is derived from an EMBL/GenBank/DDBJ whole genome shotgun (WGS) entry which is preliminary data.</text>
</comment>
<evidence type="ECO:0000313" key="1">
    <source>
        <dbReference type="EMBL" id="GMI07651.1"/>
    </source>
</evidence>
<dbReference type="EMBL" id="BRXW01000114">
    <property type="protein sequence ID" value="GMI07651.1"/>
    <property type="molecule type" value="Genomic_DNA"/>
</dbReference>
<dbReference type="Pfam" id="PF13306">
    <property type="entry name" value="LRR_5"/>
    <property type="match status" value="1"/>
</dbReference>
<evidence type="ECO:0000313" key="2">
    <source>
        <dbReference type="Proteomes" id="UP001165122"/>
    </source>
</evidence>
<organism evidence="1 2">
    <name type="scientific">Triparma laevis f. longispina</name>
    <dbReference type="NCBI Taxonomy" id="1714387"/>
    <lineage>
        <taxon>Eukaryota</taxon>
        <taxon>Sar</taxon>
        <taxon>Stramenopiles</taxon>
        <taxon>Ochrophyta</taxon>
        <taxon>Bolidophyceae</taxon>
        <taxon>Parmales</taxon>
        <taxon>Triparmaceae</taxon>
        <taxon>Triparma</taxon>
    </lineage>
</organism>
<dbReference type="Proteomes" id="UP001165122">
    <property type="component" value="Unassembled WGS sequence"/>
</dbReference>
<protein>
    <submittedName>
        <fullName evidence="1">Uncharacterized protein</fullName>
    </submittedName>
</protein>